<comment type="caution">
    <text evidence="5">The sequence shown here is derived from an EMBL/GenBank/DDBJ whole genome shotgun (WGS) entry which is preliminary data.</text>
</comment>
<evidence type="ECO:0000259" key="4">
    <source>
        <dbReference type="PROSITE" id="PS50995"/>
    </source>
</evidence>
<dbReference type="Pfam" id="PF01047">
    <property type="entry name" value="MarR"/>
    <property type="match status" value="1"/>
</dbReference>
<name>A0A9X2KGT0_9HYPH</name>
<sequence>MDTNITVRLDWEPRTGVDQSLAILPALLSIAKSTRAFQALLLAEIGLHPGQDQLLDSLDPSNPSSVSMLADQLSVRPSTVSKMLDRLLARGLVARTPNSRDARQTMVQLTSAGEEAQVAIREIWQRLEADLTSSIPSGDLVALDRSLTHVGEILAQKLRRLR</sequence>
<dbReference type="PANTHER" id="PTHR42756">
    <property type="entry name" value="TRANSCRIPTIONAL REGULATOR, MARR"/>
    <property type="match status" value="1"/>
</dbReference>
<keyword evidence="1" id="KW-0805">Transcription regulation</keyword>
<accession>A0A9X2KGT0</accession>
<organism evidence="5 6">
    <name type="scientific">Aurantimonas marianensis</name>
    <dbReference type="NCBI Taxonomy" id="2920428"/>
    <lineage>
        <taxon>Bacteria</taxon>
        <taxon>Pseudomonadati</taxon>
        <taxon>Pseudomonadota</taxon>
        <taxon>Alphaproteobacteria</taxon>
        <taxon>Hyphomicrobiales</taxon>
        <taxon>Aurantimonadaceae</taxon>
        <taxon>Aurantimonas</taxon>
    </lineage>
</organism>
<keyword evidence="6" id="KW-1185">Reference proteome</keyword>
<dbReference type="GO" id="GO:0003677">
    <property type="term" value="F:DNA binding"/>
    <property type="evidence" value="ECO:0007669"/>
    <property type="project" value="UniProtKB-KW"/>
</dbReference>
<dbReference type="Proteomes" id="UP001155220">
    <property type="component" value="Unassembled WGS sequence"/>
</dbReference>
<dbReference type="AlphaFoldDB" id="A0A9X2KGT0"/>
<dbReference type="Gene3D" id="1.10.10.10">
    <property type="entry name" value="Winged helix-like DNA-binding domain superfamily/Winged helix DNA-binding domain"/>
    <property type="match status" value="1"/>
</dbReference>
<feature type="domain" description="HTH marR-type" evidence="4">
    <location>
        <begin position="20"/>
        <end position="152"/>
    </location>
</feature>
<dbReference type="InterPro" id="IPR036390">
    <property type="entry name" value="WH_DNA-bd_sf"/>
</dbReference>
<keyword evidence="2" id="KW-0238">DNA-binding</keyword>
<evidence type="ECO:0000256" key="2">
    <source>
        <dbReference type="ARBA" id="ARBA00023125"/>
    </source>
</evidence>
<dbReference type="PROSITE" id="PS50995">
    <property type="entry name" value="HTH_MARR_2"/>
    <property type="match status" value="1"/>
</dbReference>
<gene>
    <name evidence="5" type="ORF">MJ956_16155</name>
</gene>
<dbReference type="EMBL" id="JALHBS010000104">
    <property type="protein sequence ID" value="MCP3056665.1"/>
    <property type="molecule type" value="Genomic_DNA"/>
</dbReference>
<dbReference type="InterPro" id="IPR036388">
    <property type="entry name" value="WH-like_DNA-bd_sf"/>
</dbReference>
<dbReference type="SUPFAM" id="SSF46785">
    <property type="entry name" value="Winged helix' DNA-binding domain"/>
    <property type="match status" value="1"/>
</dbReference>
<keyword evidence="3" id="KW-0804">Transcription</keyword>
<evidence type="ECO:0000313" key="6">
    <source>
        <dbReference type="Proteomes" id="UP001155220"/>
    </source>
</evidence>
<evidence type="ECO:0000256" key="3">
    <source>
        <dbReference type="ARBA" id="ARBA00023163"/>
    </source>
</evidence>
<dbReference type="GO" id="GO:0003700">
    <property type="term" value="F:DNA-binding transcription factor activity"/>
    <property type="evidence" value="ECO:0007669"/>
    <property type="project" value="InterPro"/>
</dbReference>
<dbReference type="PRINTS" id="PR00598">
    <property type="entry name" value="HTHMARR"/>
</dbReference>
<dbReference type="PANTHER" id="PTHR42756:SF1">
    <property type="entry name" value="TRANSCRIPTIONAL REPRESSOR OF EMRAB OPERON"/>
    <property type="match status" value="1"/>
</dbReference>
<proteinExistence type="predicted"/>
<evidence type="ECO:0000256" key="1">
    <source>
        <dbReference type="ARBA" id="ARBA00023015"/>
    </source>
</evidence>
<evidence type="ECO:0000313" key="5">
    <source>
        <dbReference type="EMBL" id="MCP3056665.1"/>
    </source>
</evidence>
<dbReference type="RefSeq" id="WP_253965466.1">
    <property type="nucleotide sequence ID" value="NZ_JALHBS010000104.1"/>
</dbReference>
<dbReference type="SMART" id="SM00347">
    <property type="entry name" value="HTH_MARR"/>
    <property type="match status" value="1"/>
</dbReference>
<reference evidence="5" key="1">
    <citation type="submission" date="2022-03" db="EMBL/GenBank/DDBJ databases">
        <title>Aurantimonas Liuensis sp. Nov., isolated from the hadal seawater of the Mariana Trench.</title>
        <authorList>
            <person name="Liu R."/>
        </authorList>
    </citation>
    <scope>NUCLEOTIDE SEQUENCE</scope>
    <source>
        <strain evidence="5">LRZ36</strain>
    </source>
</reference>
<protein>
    <submittedName>
        <fullName evidence="5">MarR family transcriptional regulator</fullName>
    </submittedName>
</protein>
<dbReference type="InterPro" id="IPR000835">
    <property type="entry name" value="HTH_MarR-typ"/>
</dbReference>